<dbReference type="eggNOG" id="arCOG10474">
    <property type="taxonomic scope" value="Archaea"/>
</dbReference>
<sequence length="99" mass="10835">MQPPYNYPYQQPPRRRGSGLALALIVIGLILMIIAVVLAYLEYVNASPLTRYLGSSTSISGVLNLIGYVTYKSVFIVIIAWVGSMIMARGVQTYVGQGH</sequence>
<dbReference type="RefSeq" id="WP_012185398.1">
    <property type="nucleotide sequence ID" value="NC_009954.1"/>
</dbReference>
<dbReference type="HOGENOM" id="CLU_2313638_0_0_2"/>
<dbReference type="OrthoDB" id="379851at2157"/>
<dbReference type="STRING" id="397948.Cmaq_0332"/>
<organism evidence="2 3">
    <name type="scientific">Caldivirga maquilingensis (strain ATCC 700844 / DSM 13496 / JCM 10307 / IC-167)</name>
    <dbReference type="NCBI Taxonomy" id="397948"/>
    <lineage>
        <taxon>Archaea</taxon>
        <taxon>Thermoproteota</taxon>
        <taxon>Thermoprotei</taxon>
        <taxon>Thermoproteales</taxon>
        <taxon>Thermoproteaceae</taxon>
        <taxon>Caldivirga</taxon>
    </lineage>
</organism>
<gene>
    <name evidence="2" type="ordered locus">Cmaq_0332</name>
</gene>
<protein>
    <submittedName>
        <fullName evidence="2">Uncharacterized protein</fullName>
    </submittedName>
</protein>
<accession>A8MB88</accession>
<feature type="transmembrane region" description="Helical" evidence="1">
    <location>
        <begin position="20"/>
        <end position="41"/>
    </location>
</feature>
<keyword evidence="1" id="KW-0472">Membrane</keyword>
<reference evidence="2 3" key="1">
    <citation type="submission" date="2007-10" db="EMBL/GenBank/DDBJ databases">
        <title>Complete sequence of Caldivirga maquilingensis IC-167.</title>
        <authorList>
            <consortium name="US DOE Joint Genome Institute"/>
            <person name="Copeland A."/>
            <person name="Lucas S."/>
            <person name="Lapidus A."/>
            <person name="Barry K."/>
            <person name="Glavina del Rio T."/>
            <person name="Dalin E."/>
            <person name="Tice H."/>
            <person name="Pitluck S."/>
            <person name="Saunders E."/>
            <person name="Brettin T."/>
            <person name="Bruce D."/>
            <person name="Detter J.C."/>
            <person name="Han C."/>
            <person name="Schmutz J."/>
            <person name="Larimer F."/>
            <person name="Land M."/>
            <person name="Hauser L."/>
            <person name="Kyrpides N."/>
            <person name="Ivanova N."/>
            <person name="Biddle J.F."/>
            <person name="Zhang Z."/>
            <person name="Fitz-Gibbon S.T."/>
            <person name="Lowe T.M."/>
            <person name="Saltikov C."/>
            <person name="House C.H."/>
            <person name="Richardson P."/>
        </authorList>
    </citation>
    <scope>NUCLEOTIDE SEQUENCE [LARGE SCALE GENOMIC DNA]</scope>
    <source>
        <strain evidence="3">ATCC 700844 / DSM 13496 / JCM 10307 / IC-167</strain>
    </source>
</reference>
<name>A8MB88_CALMQ</name>
<keyword evidence="3" id="KW-1185">Reference proteome</keyword>
<proteinExistence type="predicted"/>
<feature type="transmembrane region" description="Helical" evidence="1">
    <location>
        <begin position="61"/>
        <end position="82"/>
    </location>
</feature>
<evidence type="ECO:0000313" key="3">
    <source>
        <dbReference type="Proteomes" id="UP000001137"/>
    </source>
</evidence>
<dbReference type="GeneID" id="5708852"/>
<keyword evidence="1" id="KW-0812">Transmembrane</keyword>
<dbReference type="AlphaFoldDB" id="A8MB88"/>
<evidence type="ECO:0000313" key="2">
    <source>
        <dbReference type="EMBL" id="ABW01178.1"/>
    </source>
</evidence>
<dbReference type="KEGG" id="cma:Cmaq_0332"/>
<keyword evidence="1" id="KW-1133">Transmembrane helix</keyword>
<dbReference type="Proteomes" id="UP000001137">
    <property type="component" value="Chromosome"/>
</dbReference>
<dbReference type="EMBL" id="CP000852">
    <property type="protein sequence ID" value="ABW01178.1"/>
    <property type="molecule type" value="Genomic_DNA"/>
</dbReference>
<evidence type="ECO:0000256" key="1">
    <source>
        <dbReference type="SAM" id="Phobius"/>
    </source>
</evidence>